<dbReference type="Pfam" id="PF07728">
    <property type="entry name" value="AAA_5"/>
    <property type="match status" value="1"/>
</dbReference>
<dbReference type="CDD" id="cd00009">
    <property type="entry name" value="AAA"/>
    <property type="match status" value="1"/>
</dbReference>
<feature type="region of interest" description="Disordered" evidence="1">
    <location>
        <begin position="1"/>
        <end position="44"/>
    </location>
</feature>
<proteinExistence type="predicted"/>
<dbReference type="RefSeq" id="WP_311423426.1">
    <property type="nucleotide sequence ID" value="NZ_JAVREH010000015.1"/>
</dbReference>
<dbReference type="PANTHER" id="PTHR37291">
    <property type="entry name" value="5-METHYLCYTOSINE-SPECIFIC RESTRICTION ENZYME B"/>
    <property type="match status" value="1"/>
</dbReference>
<accession>A0ABU2JBA9</accession>
<evidence type="ECO:0000259" key="2">
    <source>
        <dbReference type="SMART" id="SM00382"/>
    </source>
</evidence>
<dbReference type="InterPro" id="IPR003593">
    <property type="entry name" value="AAA+_ATPase"/>
</dbReference>
<dbReference type="Proteomes" id="UP001183176">
    <property type="component" value="Unassembled WGS sequence"/>
</dbReference>
<evidence type="ECO:0000313" key="3">
    <source>
        <dbReference type="EMBL" id="MDT0262277.1"/>
    </source>
</evidence>
<keyword evidence="4" id="KW-1185">Reference proteome</keyword>
<feature type="compositionally biased region" description="Basic residues" evidence="1">
    <location>
        <begin position="22"/>
        <end position="31"/>
    </location>
</feature>
<dbReference type="Gene3D" id="3.40.50.300">
    <property type="entry name" value="P-loop containing nucleotide triphosphate hydrolases"/>
    <property type="match status" value="1"/>
</dbReference>
<dbReference type="InterPro" id="IPR027417">
    <property type="entry name" value="P-loop_NTPase"/>
</dbReference>
<protein>
    <submittedName>
        <fullName evidence="3">AAA family ATPase</fullName>
    </submittedName>
</protein>
<dbReference type="SUPFAM" id="SSF52540">
    <property type="entry name" value="P-loop containing nucleoside triphosphate hydrolases"/>
    <property type="match status" value="1"/>
</dbReference>
<feature type="compositionally biased region" description="Low complexity" evidence="1">
    <location>
        <begin position="7"/>
        <end position="21"/>
    </location>
</feature>
<reference evidence="4" key="1">
    <citation type="submission" date="2023-07" db="EMBL/GenBank/DDBJ databases">
        <title>30 novel species of actinomycetes from the DSMZ collection.</title>
        <authorList>
            <person name="Nouioui I."/>
        </authorList>
    </citation>
    <scope>NUCLEOTIDE SEQUENCE [LARGE SCALE GENOMIC DNA]</scope>
    <source>
        <strain evidence="4">DSM 44399</strain>
    </source>
</reference>
<dbReference type="PANTHER" id="PTHR37291:SF1">
    <property type="entry name" value="TYPE IV METHYL-DIRECTED RESTRICTION ENZYME ECOKMCRB SUBUNIT"/>
    <property type="match status" value="1"/>
</dbReference>
<name>A0ABU2JBA9_9ACTN</name>
<feature type="domain" description="AAA+ ATPase" evidence="2">
    <location>
        <begin position="260"/>
        <end position="424"/>
    </location>
</feature>
<evidence type="ECO:0000313" key="4">
    <source>
        <dbReference type="Proteomes" id="UP001183176"/>
    </source>
</evidence>
<feature type="non-terminal residue" evidence="3">
    <location>
        <position position="1"/>
    </location>
</feature>
<sequence length="516" mass="57428">AQPTAPLPSSSPHHPVSPSSRHLSRRHHNRRVGPETPFTAQSPGRIAPEAEARALLNEAAGRMSREQAIRFGELLNEHKKATVVRHDRFAPAFVGASLAKVTEDLETFNQRVELLWTGDDEAALRALDETLRNRTLFPGAGSSLPSVLMYLRDPDRYAVWITATINGLRQLTGDISPSKSGGQESYLQFCEQVRRFREKYGLAPQEVDAILARPPLPPPSSPRPPAETAVVADVSVEALAAACSLPVEEVEEWVSLLRGPKRQAVFYGPPGTGKTHVAGLLADHLAGSAERVRTVQFHPSYSYEDFVEGLRPELGKESGAQLSYVVRPGLFRELCRAAWADRDHTYVLVIDELNRADLGSVLGELMLLLEYREKVSVELPYSQDRFSIPENLIVLATMNTADRSLALVDFAMRRRFHAIELRPNRVVLQLHLTARFGAEAAGPALSFFDHVQEAVGVGSAFAPGHSYWMVEDPSAQELGRVWKYEIRPYLEEFWFENPERVSQLGIEIEQLIVEQA</sequence>
<dbReference type="InterPro" id="IPR052934">
    <property type="entry name" value="Methyl-DNA_Rec/Restrict_Enz"/>
</dbReference>
<evidence type="ECO:0000256" key="1">
    <source>
        <dbReference type="SAM" id="MobiDB-lite"/>
    </source>
</evidence>
<gene>
    <name evidence="3" type="ORF">RM423_12840</name>
</gene>
<dbReference type="SMART" id="SM00382">
    <property type="entry name" value="AAA"/>
    <property type="match status" value="1"/>
</dbReference>
<organism evidence="3 4">
    <name type="scientific">Jatrophihabitans lederbergiae</name>
    <dbReference type="NCBI Taxonomy" id="3075547"/>
    <lineage>
        <taxon>Bacteria</taxon>
        <taxon>Bacillati</taxon>
        <taxon>Actinomycetota</taxon>
        <taxon>Actinomycetes</taxon>
        <taxon>Jatrophihabitantales</taxon>
        <taxon>Jatrophihabitantaceae</taxon>
        <taxon>Jatrophihabitans</taxon>
    </lineage>
</organism>
<dbReference type="InterPro" id="IPR011704">
    <property type="entry name" value="ATPase_dyneun-rel_AAA"/>
</dbReference>
<comment type="caution">
    <text evidence="3">The sequence shown here is derived from an EMBL/GenBank/DDBJ whole genome shotgun (WGS) entry which is preliminary data.</text>
</comment>
<dbReference type="EMBL" id="JAVREH010000015">
    <property type="protein sequence ID" value="MDT0262277.1"/>
    <property type="molecule type" value="Genomic_DNA"/>
</dbReference>